<proteinExistence type="predicted"/>
<dbReference type="GO" id="GO:0004806">
    <property type="term" value="F:triacylglycerol lipase activity"/>
    <property type="evidence" value="ECO:0007669"/>
    <property type="project" value="EnsemblFungi"/>
</dbReference>
<dbReference type="FunCoup" id="G0VHN3">
    <property type="interactions" value="56"/>
</dbReference>
<sequence>MEQIINANYKKETKITDAALSRSPNAVLVPGIDTLQIVYDLFTNIRNYDTLKQPVNLVFLHGSGMNRVIWEYYVARLAEMSDNSSWFVNKIITIDQVTHGDSSVLNREKLGVNFEWSDGARDVCEVVQREFLTNHITASTAGQVKPFNIIIGHSMGGFQALSSGVLYPYLFDLIITIEPVLITHDGGKVKGPTIMPVNFYNSLKAKMDDKFETLEDYHKTIDTNSFYTRVHPEIKQRFKEFEKVQDMEGKITMKMEQRQNLICYLTLNPGAQWLLNGLSFIKAPVVNILGGVSKWCPKENEETMNRRIPIYERDVIVGGDHLVNIEMPAETLAKVIAHITIFVDKSKRVLLHDISTNQRRTKFQQDFEAFTKARVKPINLQLSKL</sequence>
<dbReference type="PANTHER" id="PTHR43194">
    <property type="entry name" value="HYDROLASE ALPHA/BETA FOLD FAMILY"/>
    <property type="match status" value="1"/>
</dbReference>
<reference key="2">
    <citation type="submission" date="2011-08" db="EMBL/GenBank/DDBJ databases">
        <title>Genome sequence of Naumovozyma castellii.</title>
        <authorList>
            <person name="Gordon J.L."/>
            <person name="Armisen D."/>
            <person name="Proux-Wera E."/>
            <person name="OhEigeartaigh S.S."/>
            <person name="Byrne K.P."/>
            <person name="Wolfe K.H."/>
        </authorList>
    </citation>
    <scope>NUCLEOTIDE SEQUENCE</scope>
    <source>
        <strain>Type strain:CBS 4309</strain>
    </source>
</reference>
<protein>
    <recommendedName>
        <fullName evidence="1">AB hydrolase-1 domain-containing protein</fullName>
    </recommendedName>
</protein>
<dbReference type="RefSeq" id="XP_003677270.1">
    <property type="nucleotide sequence ID" value="XM_003677222.1"/>
</dbReference>
<dbReference type="eggNOG" id="ENOG502QT3R">
    <property type="taxonomic scope" value="Eukaryota"/>
</dbReference>
<dbReference type="InterPro" id="IPR029058">
    <property type="entry name" value="AB_hydrolase_fold"/>
</dbReference>
<keyword evidence="3" id="KW-1185">Reference proteome</keyword>
<accession>G0VHN3</accession>
<gene>
    <name evidence="2" type="primary">NCAS0G00300</name>
    <name evidence="2" type="ordered locus">NCAS_0G00300</name>
</gene>
<dbReference type="SUPFAM" id="SSF53474">
    <property type="entry name" value="alpha/beta-Hydrolases"/>
    <property type="match status" value="1"/>
</dbReference>
<feature type="domain" description="AB hydrolase-1" evidence="1">
    <location>
        <begin position="57"/>
        <end position="332"/>
    </location>
</feature>
<dbReference type="GO" id="GO:0005782">
    <property type="term" value="C:peroxisomal matrix"/>
    <property type="evidence" value="ECO:0007669"/>
    <property type="project" value="EnsemblFungi"/>
</dbReference>
<dbReference type="HOGENOM" id="CLU_061432_0_0_1"/>
<reference evidence="2 3" key="1">
    <citation type="journal article" date="2011" name="Proc. Natl. Acad. Sci. U.S.A.">
        <title>Evolutionary erosion of yeast sex chromosomes by mating-type switching accidents.</title>
        <authorList>
            <person name="Gordon J.L."/>
            <person name="Armisen D."/>
            <person name="Proux-Wera E."/>
            <person name="Oheigeartaigh S.S."/>
            <person name="Byrne K.P."/>
            <person name="Wolfe K.H."/>
        </authorList>
    </citation>
    <scope>NUCLEOTIDE SEQUENCE [LARGE SCALE GENOMIC DNA]</scope>
    <source>
        <strain evidence="3">ATCC 76901 / BCRC 22586 / CBS 4309 / NBRC 1992 / NRRL Y-12630</strain>
    </source>
</reference>
<dbReference type="AlphaFoldDB" id="G0VHN3"/>
<dbReference type="STRING" id="1064592.G0VHN3"/>
<dbReference type="KEGG" id="ncs:NCAS_0G00300"/>
<dbReference type="InterPro" id="IPR000073">
    <property type="entry name" value="AB_hydrolase_1"/>
</dbReference>
<dbReference type="EMBL" id="HE576758">
    <property type="protein sequence ID" value="CCC70917.1"/>
    <property type="molecule type" value="Genomic_DNA"/>
</dbReference>
<dbReference type="OMA" id="DQVTHGD"/>
<organism evidence="2 3">
    <name type="scientific">Naumovozyma castellii</name>
    <name type="common">Yeast</name>
    <name type="synonym">Saccharomyces castellii</name>
    <dbReference type="NCBI Taxonomy" id="27288"/>
    <lineage>
        <taxon>Eukaryota</taxon>
        <taxon>Fungi</taxon>
        <taxon>Dikarya</taxon>
        <taxon>Ascomycota</taxon>
        <taxon>Saccharomycotina</taxon>
        <taxon>Saccharomycetes</taxon>
        <taxon>Saccharomycetales</taxon>
        <taxon>Saccharomycetaceae</taxon>
        <taxon>Naumovozyma</taxon>
    </lineage>
</organism>
<name>G0VHN3_NAUCA</name>
<dbReference type="GeneID" id="96904583"/>
<evidence type="ECO:0000259" key="1">
    <source>
        <dbReference type="Pfam" id="PF12697"/>
    </source>
</evidence>
<dbReference type="PANTHER" id="PTHR43194:SF2">
    <property type="entry name" value="PEROXISOMAL MEMBRANE PROTEIN LPX1"/>
    <property type="match status" value="1"/>
</dbReference>
<dbReference type="InParanoid" id="G0VHN3"/>
<evidence type="ECO:0000313" key="2">
    <source>
        <dbReference type="EMBL" id="CCC70917.1"/>
    </source>
</evidence>
<dbReference type="GO" id="GO:0019433">
    <property type="term" value="P:triglyceride catabolic process"/>
    <property type="evidence" value="ECO:0007669"/>
    <property type="project" value="EnsemblFungi"/>
</dbReference>
<evidence type="ECO:0000313" key="3">
    <source>
        <dbReference type="Proteomes" id="UP000001640"/>
    </source>
</evidence>
<dbReference type="Pfam" id="PF12697">
    <property type="entry name" value="Abhydrolase_6"/>
    <property type="match status" value="1"/>
</dbReference>
<dbReference type="Proteomes" id="UP000001640">
    <property type="component" value="Chromosome 7"/>
</dbReference>
<dbReference type="InterPro" id="IPR050228">
    <property type="entry name" value="Carboxylesterase_BioH"/>
</dbReference>
<dbReference type="OrthoDB" id="94039at2759"/>
<dbReference type="Gene3D" id="3.40.50.1820">
    <property type="entry name" value="alpha/beta hydrolase"/>
    <property type="match status" value="1"/>
</dbReference>